<feature type="transmembrane region" description="Helical" evidence="1">
    <location>
        <begin position="26"/>
        <end position="43"/>
    </location>
</feature>
<feature type="transmembrane region" description="Helical" evidence="1">
    <location>
        <begin position="150"/>
        <end position="170"/>
    </location>
</feature>
<dbReference type="InterPro" id="IPR050469">
    <property type="entry name" value="Diguanylate_Cyclase"/>
</dbReference>
<dbReference type="PROSITE" id="PS50887">
    <property type="entry name" value="GGDEF"/>
    <property type="match status" value="1"/>
</dbReference>
<evidence type="ECO:0000259" key="2">
    <source>
        <dbReference type="PROSITE" id="PS50887"/>
    </source>
</evidence>
<dbReference type="Gene3D" id="3.30.70.270">
    <property type="match status" value="1"/>
</dbReference>
<gene>
    <name evidence="3" type="ORF">IQ241_02055</name>
</gene>
<comment type="caution">
    <text evidence="3">The sequence shown here is derived from an EMBL/GenBank/DDBJ whole genome shotgun (WGS) entry which is preliminary data.</text>
</comment>
<feature type="transmembrane region" description="Helical" evidence="1">
    <location>
        <begin position="102"/>
        <end position="120"/>
    </location>
</feature>
<dbReference type="GO" id="GO:0052621">
    <property type="term" value="F:diguanylate cyclase activity"/>
    <property type="evidence" value="ECO:0007669"/>
    <property type="project" value="TreeGrafter"/>
</dbReference>
<feature type="transmembrane region" description="Helical" evidence="1">
    <location>
        <begin position="127"/>
        <end position="144"/>
    </location>
</feature>
<dbReference type="Pfam" id="PF00990">
    <property type="entry name" value="GGDEF"/>
    <property type="match status" value="1"/>
</dbReference>
<evidence type="ECO:0000313" key="4">
    <source>
        <dbReference type="Proteomes" id="UP000636505"/>
    </source>
</evidence>
<dbReference type="NCBIfam" id="TIGR00254">
    <property type="entry name" value="GGDEF"/>
    <property type="match status" value="1"/>
</dbReference>
<keyword evidence="4" id="KW-1185">Reference proteome</keyword>
<reference evidence="3" key="1">
    <citation type="submission" date="2020-10" db="EMBL/GenBank/DDBJ databases">
        <authorList>
            <person name="Castelo-Branco R."/>
            <person name="Eusebio N."/>
            <person name="Adriana R."/>
            <person name="Vieira A."/>
            <person name="Brugerolle De Fraissinette N."/>
            <person name="Rezende De Castro R."/>
            <person name="Schneider M.P."/>
            <person name="Vasconcelos V."/>
            <person name="Leao P.N."/>
        </authorList>
    </citation>
    <scope>NUCLEOTIDE SEQUENCE</scope>
    <source>
        <strain evidence="3">LEGE 07310</strain>
    </source>
</reference>
<dbReference type="Proteomes" id="UP000636505">
    <property type="component" value="Unassembled WGS sequence"/>
</dbReference>
<protein>
    <submittedName>
        <fullName evidence="3">Diguanylate cyclase</fullName>
    </submittedName>
</protein>
<dbReference type="InterPro" id="IPR043128">
    <property type="entry name" value="Rev_trsase/Diguanyl_cyclase"/>
</dbReference>
<feature type="transmembrane region" description="Helical" evidence="1">
    <location>
        <begin position="77"/>
        <end position="96"/>
    </location>
</feature>
<dbReference type="SUPFAM" id="SSF55073">
    <property type="entry name" value="Nucleotide cyclase"/>
    <property type="match status" value="1"/>
</dbReference>
<keyword evidence="1" id="KW-0812">Transmembrane</keyword>
<dbReference type="CDD" id="cd01949">
    <property type="entry name" value="GGDEF"/>
    <property type="match status" value="1"/>
</dbReference>
<feature type="domain" description="GGDEF" evidence="2">
    <location>
        <begin position="211"/>
        <end position="337"/>
    </location>
</feature>
<dbReference type="FunFam" id="3.30.70.270:FF:000001">
    <property type="entry name" value="Diguanylate cyclase domain protein"/>
    <property type="match status" value="1"/>
</dbReference>
<dbReference type="AlphaFoldDB" id="A0A8J7DA70"/>
<accession>A0A8J7DA70</accession>
<sequence>MARTLMKGEKFSIKPQESASDFIRKSYLGLALVGLTLLTPFAVNNLMHGRYFLGVGAFAIIAVLAFNAWMVVRYNRYYTLLTFLGLVPAILFFLSLSMLRQGMIGVLWAYPAVLSFYFMLPERRAWIANLALIVIVFPLAWNIIEQALAMRLIATLSMVSIFSAIFIRAITEQQNKLKTQAVTDPLTGLLNRSLLHGKLDWAVAQSKRTGIPMTLISFDIDHFKSINDTFGHDVGDKVLRSVSHVFKLRFRRSDKVFRLGGEEFLLLLYDTNIEDGKQVSEEIRQSIAALKLLPDQAVTVSTGVATLRPEEDWKQWIKRSDANLYRAKTSGRNRTVA</sequence>
<dbReference type="PANTHER" id="PTHR45138">
    <property type="entry name" value="REGULATORY COMPONENTS OF SENSORY TRANSDUCTION SYSTEM"/>
    <property type="match status" value="1"/>
</dbReference>
<keyword evidence="1" id="KW-0472">Membrane</keyword>
<evidence type="ECO:0000256" key="1">
    <source>
        <dbReference type="SAM" id="Phobius"/>
    </source>
</evidence>
<name>A0A8J7DA70_9CYAN</name>
<dbReference type="InterPro" id="IPR000160">
    <property type="entry name" value="GGDEF_dom"/>
</dbReference>
<proteinExistence type="predicted"/>
<evidence type="ECO:0000313" key="3">
    <source>
        <dbReference type="EMBL" id="MBE9076087.1"/>
    </source>
</evidence>
<dbReference type="PANTHER" id="PTHR45138:SF9">
    <property type="entry name" value="DIGUANYLATE CYCLASE DGCM-RELATED"/>
    <property type="match status" value="1"/>
</dbReference>
<keyword evidence="1" id="KW-1133">Transmembrane helix</keyword>
<dbReference type="SMART" id="SM00267">
    <property type="entry name" value="GGDEF"/>
    <property type="match status" value="1"/>
</dbReference>
<dbReference type="InterPro" id="IPR029787">
    <property type="entry name" value="Nucleotide_cyclase"/>
</dbReference>
<feature type="transmembrane region" description="Helical" evidence="1">
    <location>
        <begin position="49"/>
        <end position="70"/>
    </location>
</feature>
<dbReference type="EMBL" id="JADEXG010000003">
    <property type="protein sequence ID" value="MBE9076087.1"/>
    <property type="molecule type" value="Genomic_DNA"/>
</dbReference>
<organism evidence="3 4">
    <name type="scientific">Vasconcelosia minhoensis LEGE 07310</name>
    <dbReference type="NCBI Taxonomy" id="915328"/>
    <lineage>
        <taxon>Bacteria</taxon>
        <taxon>Bacillati</taxon>
        <taxon>Cyanobacteriota</taxon>
        <taxon>Cyanophyceae</taxon>
        <taxon>Nodosilineales</taxon>
        <taxon>Cymatolegaceae</taxon>
        <taxon>Vasconcelosia</taxon>
        <taxon>Vasconcelosia minhoensis</taxon>
    </lineage>
</organism>